<comment type="similarity">
    <text evidence="2">Belongs to the aldo/keto reductase family. Aldo/keto reductase 2 subfamily.</text>
</comment>
<dbReference type="OrthoDB" id="48988at2759"/>
<evidence type="ECO:0000313" key="5">
    <source>
        <dbReference type="Proteomes" id="UP000279259"/>
    </source>
</evidence>
<dbReference type="PANTHER" id="PTHR43364:SF7">
    <property type="entry name" value="NADP-DEPENDENT OXIDOREDUCTASE DOMAIN-CONTAINING PROTEIN-RELATED"/>
    <property type="match status" value="1"/>
</dbReference>
<keyword evidence="5" id="KW-1185">Reference proteome</keyword>
<accession>A0A427YD61</accession>
<dbReference type="Proteomes" id="UP000279259">
    <property type="component" value="Unassembled WGS sequence"/>
</dbReference>
<dbReference type="InterPro" id="IPR036812">
    <property type="entry name" value="NAD(P)_OxRdtase_dom_sf"/>
</dbReference>
<feature type="domain" description="NADP-dependent oxidoreductase" evidence="3">
    <location>
        <begin position="35"/>
        <end position="345"/>
    </location>
</feature>
<dbReference type="PANTHER" id="PTHR43364">
    <property type="entry name" value="NADH-SPECIFIC METHYLGLYOXAL REDUCTASE-RELATED"/>
    <property type="match status" value="1"/>
</dbReference>
<gene>
    <name evidence="4" type="ORF">EHS25_002751</name>
</gene>
<evidence type="ECO:0000256" key="2">
    <source>
        <dbReference type="ARBA" id="ARBA00038157"/>
    </source>
</evidence>
<protein>
    <recommendedName>
        <fullName evidence="3">NADP-dependent oxidoreductase domain-containing protein</fullName>
    </recommendedName>
</protein>
<dbReference type="Gene3D" id="3.20.20.100">
    <property type="entry name" value="NADP-dependent oxidoreductase domain"/>
    <property type="match status" value="1"/>
</dbReference>
<keyword evidence="1" id="KW-0521">NADP</keyword>
<dbReference type="AlphaFoldDB" id="A0A427YD61"/>
<dbReference type="STRING" id="1890683.A0A427YD61"/>
<evidence type="ECO:0000256" key="1">
    <source>
        <dbReference type="ARBA" id="ARBA00022857"/>
    </source>
</evidence>
<comment type="caution">
    <text evidence="4">The sequence shown here is derived from an EMBL/GenBank/DDBJ whole genome shotgun (WGS) entry which is preliminary data.</text>
</comment>
<dbReference type="Pfam" id="PF00248">
    <property type="entry name" value="Aldo_ket_red"/>
    <property type="match status" value="1"/>
</dbReference>
<reference evidence="4 5" key="1">
    <citation type="submission" date="2018-11" db="EMBL/GenBank/DDBJ databases">
        <title>Genome sequence of Saitozyma podzolica DSM 27192.</title>
        <authorList>
            <person name="Aliyu H."/>
            <person name="Gorte O."/>
            <person name="Ochsenreither K."/>
        </authorList>
    </citation>
    <scope>NUCLEOTIDE SEQUENCE [LARGE SCALE GENOMIC DNA]</scope>
    <source>
        <strain evidence="4 5">DSM 27192</strain>
    </source>
</reference>
<organism evidence="4 5">
    <name type="scientific">Saitozyma podzolica</name>
    <dbReference type="NCBI Taxonomy" id="1890683"/>
    <lineage>
        <taxon>Eukaryota</taxon>
        <taxon>Fungi</taxon>
        <taxon>Dikarya</taxon>
        <taxon>Basidiomycota</taxon>
        <taxon>Agaricomycotina</taxon>
        <taxon>Tremellomycetes</taxon>
        <taxon>Tremellales</taxon>
        <taxon>Trimorphomycetaceae</taxon>
        <taxon>Saitozyma</taxon>
    </lineage>
</organism>
<evidence type="ECO:0000313" key="4">
    <source>
        <dbReference type="EMBL" id="RSH89085.1"/>
    </source>
</evidence>
<dbReference type="InterPro" id="IPR023210">
    <property type="entry name" value="NADP_OxRdtase_dom"/>
</dbReference>
<dbReference type="InterPro" id="IPR050523">
    <property type="entry name" value="AKR_Detox_Biosynth"/>
</dbReference>
<dbReference type="EMBL" id="RSCD01000015">
    <property type="protein sequence ID" value="RSH89085.1"/>
    <property type="molecule type" value="Genomic_DNA"/>
</dbReference>
<proteinExistence type="inferred from homology"/>
<name>A0A427YD61_9TREE</name>
<evidence type="ECO:0000259" key="3">
    <source>
        <dbReference type="Pfam" id="PF00248"/>
    </source>
</evidence>
<dbReference type="SUPFAM" id="SSF51430">
    <property type="entry name" value="NAD(P)-linked oxidoreductase"/>
    <property type="match status" value="1"/>
</dbReference>
<sequence length="391" mass="43231">MGFAELLAPVPEPVTPLGRLRILSPTCGLRVNAFAFGGMSLGEAWADILPPLNQEKSFALLDAWYEAGGVHIDTSNHYQNEESETIIGKWLAARGIRDHLVIGTKFTSTSGRSTSDHGKNEAANLSGNHRKSIHVSLRESLKKLQTDYVDILYVHFWDYTTSIPELMDILDSLVKQGKVLHLGASNLPAWVVAGCNAYATTANKTPFVVYQGKWNVLDRAIEQDIIPMARHYNMAIQPWAALAQGRLQTRAQREKLEASGTFRKGPKGELTGLELEMSNVLEEVANKHQVNSLAPILLAWLYAKYTYCFPVIGLHDTEASQLEQNIAGIGIHLDEEDVAKIDAVNPTNFGYPNNFNGEDPHETGRSTAVPSGQLGTIDWVVDRQVYSSHMR</sequence>